<dbReference type="Proteomes" id="UP000184073">
    <property type="component" value="Unassembled WGS sequence"/>
</dbReference>
<proteinExistence type="predicted"/>
<dbReference type="RefSeq" id="XP_040666282.1">
    <property type="nucleotide sequence ID" value="XM_040814517.1"/>
</dbReference>
<feature type="transmembrane region" description="Helical" evidence="2">
    <location>
        <begin position="366"/>
        <end position="391"/>
    </location>
</feature>
<feature type="compositionally biased region" description="Low complexity" evidence="1">
    <location>
        <begin position="73"/>
        <end position="87"/>
    </location>
</feature>
<dbReference type="Pfam" id="PF11915">
    <property type="entry name" value="DUF3433"/>
    <property type="match status" value="2"/>
</dbReference>
<dbReference type="GeneID" id="63730028"/>
<feature type="transmembrane region" description="Helical" evidence="2">
    <location>
        <begin position="608"/>
        <end position="632"/>
    </location>
</feature>
<organism evidence="3 4">
    <name type="scientific">Aspergillus versicolor CBS 583.65</name>
    <dbReference type="NCBI Taxonomy" id="1036611"/>
    <lineage>
        <taxon>Eukaryota</taxon>
        <taxon>Fungi</taxon>
        <taxon>Dikarya</taxon>
        <taxon>Ascomycota</taxon>
        <taxon>Pezizomycotina</taxon>
        <taxon>Eurotiomycetes</taxon>
        <taxon>Eurotiomycetidae</taxon>
        <taxon>Eurotiales</taxon>
        <taxon>Aspergillaceae</taxon>
        <taxon>Aspergillus</taxon>
        <taxon>Aspergillus subgen. Nidulantes</taxon>
    </lineage>
</organism>
<dbReference type="STRING" id="1036611.A0A1L9PG78"/>
<keyword evidence="4" id="KW-1185">Reference proteome</keyword>
<dbReference type="PANTHER" id="PTHR37544">
    <property type="entry name" value="SPRAY-RELATED"/>
    <property type="match status" value="1"/>
</dbReference>
<evidence type="ECO:0000313" key="4">
    <source>
        <dbReference type="Proteomes" id="UP000184073"/>
    </source>
</evidence>
<evidence type="ECO:0000256" key="1">
    <source>
        <dbReference type="SAM" id="MobiDB-lite"/>
    </source>
</evidence>
<evidence type="ECO:0000313" key="3">
    <source>
        <dbReference type="EMBL" id="OJJ00520.1"/>
    </source>
</evidence>
<feature type="compositionally biased region" description="Low complexity" evidence="1">
    <location>
        <begin position="26"/>
        <end position="38"/>
    </location>
</feature>
<feature type="compositionally biased region" description="Low complexity" evidence="1">
    <location>
        <begin position="45"/>
        <end position="65"/>
    </location>
</feature>
<sequence>MLAPGAGNVSLRTVSSSRPQLFRSESQQSAAASDDYYSLSNHTPTTRSTSGASGASSRSRATVVRYATPNSHPVSRTSSPTVSRTLLAPPVPVPRAEQNLDIPAEQRETHVTQIDSATQSTENRNVNPHPSLSLDGAGGGHPTDSYAGRGPTPGNDDSPYIRFAINQLTREGEEEDARRSTESELGSTPTERLVWDGGLGHFVRAPTPALQQPQQQQLPPERDPQISVDPEAFVAVDPPEGNLIYPPLDFVPVILRPWALGMAIVCVLLMIAGIAFSNVWSQDHQGFWGYDGRGGSRYFVVEFLPQILGIFISILTFVIQAAVYRIIPFAIMGSERPYKKVLQGLSIVPKNFLLPDLSHFIHGEALVGFSLFSIWLSNFIAVPLLGCLYQVKWFVIDGEGSWRWAAVTAVGWVLIAVYGLLAVGLISLMIRFLRTWSGLMWDPICLADLITIIQRSNVLPEFEGTETDTDVGEALKPRKLRLGYWKLSQGRHPEIFYGIGEVGGTVGNPSLHLVPKHRREHISKVSFDAEKQNESGKDDSEGLYSPNIRYRWAPWFLRKAAVVVWTVIICALFIAFVVVSFVRNGVEGGFKPHLPTRPSINAFSSSNFLYSFIPALIGNLLFLAWQHIDFYFRALQPYVMLSSPEGASAEQSLLLSYSSLLPFQVTLTALANKHYKVAWISLMSIVSGAIPILAGGVFIALTYPGDGIKIASVMPAFYAIVGFCAVYMVSFLAIWPGRRRYLPHDISTLADQMSFLYQSPLLSDKLLREPRSRTDLVTRLVITPPGDKDYPKYGFGIYVPGGLYLPMEETVTALFFNSYIYTPRDPLIRPGSMELLPQLYGAAPFGSALRMSSLAVAYFGVAAWTGQESLLRSAQQCFGKALSLTRLALQGNIEQNYDDILMTLVLLYIYEEFVSIKENKPSPKHHLRGAIALINSCRPERRSSALSDTLTNAIQGEIVFSAIDGSLPMLRTPEVWPFSPGIPELASSRLMMISTALVKLQERWMKFSACADVTKLDEVEAILSDARNIDDQFIGWTHSLPKHWEPTPATFLPQSIRESGAYQGRCDCYVDLWVAETWDNYRTFRLTVLNIIFRCLSLLPSRVEDMQYTIATIRTLATDICASVPFYLGSQTGSMPITDKRIEYPSASGEAKQSPQHMAPFVGGWFIRPSLESLCSMENLPEDMVDWAKKQTRRDTLGRKASKMVDVFSWFRSNPTPKPSGAESTPSTTPTPQPQAEVPQQQPPQSKPKTDTDDLPKLWTPQTNTKLFFGGALFFALSLFSTRRALNRRFRASIPPFYTTSVYHKPEVNGGMEAFEALHLATVNVLSFGMMASGGVLWAMGINGIEDMRAYVKKSMAQGDRESSKTDEEMEKEVEAWVMRYLGKKIEGGKLKDLNDTSGGEGEKST</sequence>
<reference evidence="4" key="1">
    <citation type="journal article" date="2017" name="Genome Biol.">
        <title>Comparative genomics reveals high biological diversity and specific adaptations in the industrially and medically important fungal genus Aspergillus.</title>
        <authorList>
            <person name="de Vries R.P."/>
            <person name="Riley R."/>
            <person name="Wiebenga A."/>
            <person name="Aguilar-Osorio G."/>
            <person name="Amillis S."/>
            <person name="Uchima C.A."/>
            <person name="Anderluh G."/>
            <person name="Asadollahi M."/>
            <person name="Askin M."/>
            <person name="Barry K."/>
            <person name="Battaglia E."/>
            <person name="Bayram O."/>
            <person name="Benocci T."/>
            <person name="Braus-Stromeyer S.A."/>
            <person name="Caldana C."/>
            <person name="Canovas D."/>
            <person name="Cerqueira G.C."/>
            <person name="Chen F."/>
            <person name="Chen W."/>
            <person name="Choi C."/>
            <person name="Clum A."/>
            <person name="Dos Santos R.A."/>
            <person name="Damasio A.R."/>
            <person name="Diallinas G."/>
            <person name="Emri T."/>
            <person name="Fekete E."/>
            <person name="Flipphi M."/>
            <person name="Freyberg S."/>
            <person name="Gallo A."/>
            <person name="Gournas C."/>
            <person name="Habgood R."/>
            <person name="Hainaut M."/>
            <person name="Harispe M.L."/>
            <person name="Henrissat B."/>
            <person name="Hilden K.S."/>
            <person name="Hope R."/>
            <person name="Hossain A."/>
            <person name="Karabika E."/>
            <person name="Karaffa L."/>
            <person name="Karanyi Z."/>
            <person name="Krasevec N."/>
            <person name="Kuo A."/>
            <person name="Kusch H."/>
            <person name="LaButti K."/>
            <person name="Lagendijk E.L."/>
            <person name="Lapidus A."/>
            <person name="Levasseur A."/>
            <person name="Lindquist E."/>
            <person name="Lipzen A."/>
            <person name="Logrieco A.F."/>
            <person name="MacCabe A."/>
            <person name="Maekelae M.R."/>
            <person name="Malavazi I."/>
            <person name="Melin P."/>
            <person name="Meyer V."/>
            <person name="Mielnichuk N."/>
            <person name="Miskei M."/>
            <person name="Molnar A.P."/>
            <person name="Mule G."/>
            <person name="Ngan C.Y."/>
            <person name="Orejas M."/>
            <person name="Orosz E."/>
            <person name="Ouedraogo J.P."/>
            <person name="Overkamp K.M."/>
            <person name="Park H.-S."/>
            <person name="Perrone G."/>
            <person name="Piumi F."/>
            <person name="Punt P.J."/>
            <person name="Ram A.F."/>
            <person name="Ramon A."/>
            <person name="Rauscher S."/>
            <person name="Record E."/>
            <person name="Riano-Pachon D.M."/>
            <person name="Robert V."/>
            <person name="Roehrig J."/>
            <person name="Ruller R."/>
            <person name="Salamov A."/>
            <person name="Salih N.S."/>
            <person name="Samson R.A."/>
            <person name="Sandor E."/>
            <person name="Sanguinetti M."/>
            <person name="Schuetze T."/>
            <person name="Sepcic K."/>
            <person name="Shelest E."/>
            <person name="Sherlock G."/>
            <person name="Sophianopoulou V."/>
            <person name="Squina F.M."/>
            <person name="Sun H."/>
            <person name="Susca A."/>
            <person name="Todd R.B."/>
            <person name="Tsang A."/>
            <person name="Unkles S.E."/>
            <person name="van de Wiele N."/>
            <person name="van Rossen-Uffink D."/>
            <person name="Oliveira J.V."/>
            <person name="Vesth T.C."/>
            <person name="Visser J."/>
            <person name="Yu J.-H."/>
            <person name="Zhou M."/>
            <person name="Andersen M.R."/>
            <person name="Archer D.B."/>
            <person name="Baker S.E."/>
            <person name="Benoit I."/>
            <person name="Brakhage A.A."/>
            <person name="Braus G.H."/>
            <person name="Fischer R."/>
            <person name="Frisvad J.C."/>
            <person name="Goldman G.H."/>
            <person name="Houbraken J."/>
            <person name="Oakley B."/>
            <person name="Pocsi I."/>
            <person name="Scazzocchio C."/>
            <person name="Seiboth B."/>
            <person name="vanKuyk P.A."/>
            <person name="Wortman J."/>
            <person name="Dyer P.S."/>
            <person name="Grigoriev I.V."/>
        </authorList>
    </citation>
    <scope>NUCLEOTIDE SEQUENCE [LARGE SCALE GENOMIC DNA]</scope>
    <source>
        <strain evidence="4">CBS 583.65</strain>
    </source>
</reference>
<dbReference type="VEuPathDB" id="FungiDB:ASPVEDRAFT_51693"/>
<feature type="region of interest" description="Disordered" evidence="1">
    <location>
        <begin position="1"/>
        <end position="192"/>
    </location>
</feature>
<protein>
    <recommendedName>
        <fullName evidence="5">Altered inheritance of mitochondria protein 11</fullName>
    </recommendedName>
</protein>
<feature type="compositionally biased region" description="Polar residues" evidence="1">
    <location>
        <begin position="111"/>
        <end position="130"/>
    </location>
</feature>
<gene>
    <name evidence="3" type="ORF">ASPVEDRAFT_51693</name>
</gene>
<keyword evidence="2" id="KW-1133">Transmembrane helix</keyword>
<name>A0A1L9PG78_ASPVE</name>
<dbReference type="InterPro" id="IPR021840">
    <property type="entry name" value="DUF3433"/>
</dbReference>
<feature type="compositionally biased region" description="Low complexity" evidence="1">
    <location>
        <begin position="1224"/>
        <end position="1240"/>
    </location>
</feature>
<feature type="transmembrane region" description="Helical" evidence="2">
    <location>
        <begin position="258"/>
        <end position="280"/>
    </location>
</feature>
<dbReference type="PANTHER" id="PTHR37544:SF1">
    <property type="entry name" value="PHOSPHORIBOSYLAMINOIMIDAZOLE-SUCCINOCARBOXAMIDE SYNTHASE"/>
    <property type="match status" value="1"/>
</dbReference>
<feature type="transmembrane region" description="Helical" evidence="2">
    <location>
        <begin position="677"/>
        <end position="703"/>
    </location>
</feature>
<accession>A0A1L9PG78</accession>
<feature type="transmembrane region" description="Helical" evidence="2">
    <location>
        <begin position="715"/>
        <end position="735"/>
    </location>
</feature>
<feature type="transmembrane region" description="Helical" evidence="2">
    <location>
        <begin position="403"/>
        <end position="430"/>
    </location>
</feature>
<feature type="region of interest" description="Disordered" evidence="1">
    <location>
        <begin position="1211"/>
        <end position="1257"/>
    </location>
</feature>
<dbReference type="OrthoDB" id="3057599at2759"/>
<keyword evidence="2" id="KW-0812">Transmembrane</keyword>
<evidence type="ECO:0000256" key="2">
    <source>
        <dbReference type="SAM" id="Phobius"/>
    </source>
</evidence>
<feature type="transmembrane region" description="Helical" evidence="2">
    <location>
        <begin position="303"/>
        <end position="327"/>
    </location>
</feature>
<dbReference type="EMBL" id="KV878127">
    <property type="protein sequence ID" value="OJJ00520.1"/>
    <property type="molecule type" value="Genomic_DNA"/>
</dbReference>
<feature type="compositionally biased region" description="Polar residues" evidence="1">
    <location>
        <begin position="10"/>
        <end position="25"/>
    </location>
</feature>
<evidence type="ECO:0008006" key="5">
    <source>
        <dbReference type="Google" id="ProtNLM"/>
    </source>
</evidence>
<keyword evidence="2" id="KW-0472">Membrane</keyword>
<feature type="transmembrane region" description="Helical" evidence="2">
    <location>
        <begin position="560"/>
        <end position="582"/>
    </location>
</feature>